<evidence type="ECO:0000313" key="4">
    <source>
        <dbReference type="EMBL" id="RHY99698.1"/>
    </source>
</evidence>
<evidence type="ECO:0000259" key="3">
    <source>
        <dbReference type="Pfam" id="PF01425"/>
    </source>
</evidence>
<comment type="caution">
    <text evidence="4">The sequence shown here is derived from an EMBL/GenBank/DDBJ whole genome shotgun (WGS) entry which is preliminary data.</text>
</comment>
<evidence type="ECO:0000313" key="5">
    <source>
        <dbReference type="Proteomes" id="UP000285712"/>
    </source>
</evidence>
<feature type="transmembrane region" description="Helical" evidence="2">
    <location>
        <begin position="12"/>
        <end position="32"/>
    </location>
</feature>
<dbReference type="AlphaFoldDB" id="A0A3R7B6R2"/>
<keyword evidence="2" id="KW-0812">Transmembrane</keyword>
<keyword evidence="2" id="KW-0472">Membrane</keyword>
<comment type="similarity">
    <text evidence="1">Belongs to the amidase family.</text>
</comment>
<dbReference type="PROSITE" id="PS00571">
    <property type="entry name" value="AMIDASES"/>
    <property type="match status" value="1"/>
</dbReference>
<dbReference type="Gene3D" id="3.90.1300.10">
    <property type="entry name" value="Amidase signature (AS) domain"/>
    <property type="match status" value="1"/>
</dbReference>
<accession>A0A3R7B6R2</accession>
<protein>
    <recommendedName>
        <fullName evidence="3">Amidase domain-containing protein</fullName>
    </recommendedName>
</protein>
<dbReference type="PANTHER" id="PTHR11895">
    <property type="entry name" value="TRANSAMIDASE"/>
    <property type="match status" value="1"/>
</dbReference>
<organism evidence="4 5">
    <name type="scientific">Aphanomyces astaci</name>
    <name type="common">Crayfish plague agent</name>
    <dbReference type="NCBI Taxonomy" id="112090"/>
    <lineage>
        <taxon>Eukaryota</taxon>
        <taxon>Sar</taxon>
        <taxon>Stramenopiles</taxon>
        <taxon>Oomycota</taxon>
        <taxon>Saprolegniomycetes</taxon>
        <taxon>Saprolegniales</taxon>
        <taxon>Verrucalvaceae</taxon>
        <taxon>Aphanomyces</taxon>
    </lineage>
</organism>
<sequence>MATPSDFEVPTLALVLIITTVATLPLVYKALAPSKTEQSSPVMDLKAIQAPRLTGLALSLFAKVTRIPILGKFILQSIKNDNDFQHVRDFAATLTHLVPLYLPLQPPSAEVLAEHTQLAASFSIEALANTPIDVKGGSFRRWTIHDYRSRYKAGTATPSQVITAVLDAIDASNALSPPLLAFVKVNRDAVLQEAAAATERYARGTPLGVLDGVPVAVKDEVFPVKDSAPIGRLRQAGAIFVGKTNMHEIGMGTFGINIFTGTPRNPYNDQHMTGGSSSGSAAAVAAGLVPLAIGCDGGGSIRIPAGLCGVVGIKATYMRVPFHFQGGPSVANVGPLAATVQDLALAYAVLGGADPDQPLSVCQPPPFVLPPSTPPSLAGLRVGVFSAYVEGSDPQIKSAFWDTVAYLRELGATVVEVEIPHLQALHLSHSITILTEISLPSFSPDVQIALALGKQTLDSADFLAAQKIRAYALGVTNQLFDQVDVFLTPTTATLAPRLENDVFKAGLSELSLTTALMRYIILGNMVGIPGLSVPIGFADESNLPISLQLQAKHWNEHVLIDLARTLEARAPTKKPTLYFSILEPSSA</sequence>
<feature type="domain" description="Amidase" evidence="3">
    <location>
        <begin position="165"/>
        <end position="559"/>
    </location>
</feature>
<dbReference type="GO" id="GO:0003824">
    <property type="term" value="F:catalytic activity"/>
    <property type="evidence" value="ECO:0007669"/>
    <property type="project" value="InterPro"/>
</dbReference>
<dbReference type="EMBL" id="QUTG01001401">
    <property type="protein sequence ID" value="RHY99698.1"/>
    <property type="molecule type" value="Genomic_DNA"/>
</dbReference>
<dbReference type="InterPro" id="IPR036928">
    <property type="entry name" value="AS_sf"/>
</dbReference>
<evidence type="ECO:0000256" key="2">
    <source>
        <dbReference type="SAM" id="Phobius"/>
    </source>
</evidence>
<name>A0A3R7B6R2_APHAT</name>
<dbReference type="SUPFAM" id="SSF75304">
    <property type="entry name" value="Amidase signature (AS) enzymes"/>
    <property type="match status" value="1"/>
</dbReference>
<dbReference type="InterPro" id="IPR000120">
    <property type="entry name" value="Amidase"/>
</dbReference>
<dbReference type="Proteomes" id="UP000285712">
    <property type="component" value="Unassembled WGS sequence"/>
</dbReference>
<evidence type="ECO:0000256" key="1">
    <source>
        <dbReference type="ARBA" id="ARBA00009199"/>
    </source>
</evidence>
<dbReference type="InterPro" id="IPR020556">
    <property type="entry name" value="Amidase_CS"/>
</dbReference>
<dbReference type="InterPro" id="IPR023631">
    <property type="entry name" value="Amidase_dom"/>
</dbReference>
<feature type="transmembrane region" description="Helical" evidence="2">
    <location>
        <begin position="53"/>
        <end position="75"/>
    </location>
</feature>
<proteinExistence type="inferred from homology"/>
<keyword evidence="2" id="KW-1133">Transmembrane helix</keyword>
<dbReference type="Pfam" id="PF01425">
    <property type="entry name" value="Amidase"/>
    <property type="match status" value="1"/>
</dbReference>
<gene>
    <name evidence="4" type="ORF">DYB35_011623</name>
</gene>
<dbReference type="PANTHER" id="PTHR11895:SF67">
    <property type="entry name" value="AMIDASE DOMAIN-CONTAINING PROTEIN"/>
    <property type="match status" value="1"/>
</dbReference>
<dbReference type="VEuPathDB" id="FungiDB:H257_05433"/>
<reference evidence="4 5" key="1">
    <citation type="submission" date="2018-08" db="EMBL/GenBank/DDBJ databases">
        <title>Aphanomyces genome sequencing and annotation.</title>
        <authorList>
            <person name="Minardi D."/>
            <person name="Oidtmann B."/>
            <person name="Van Der Giezen M."/>
            <person name="Studholme D.J."/>
        </authorList>
    </citation>
    <scope>NUCLEOTIDE SEQUENCE [LARGE SCALE GENOMIC DNA]</scope>
    <source>
        <strain evidence="4 5">Sv</strain>
    </source>
</reference>